<protein>
    <submittedName>
        <fullName evidence="4">Uncharacterized protein</fullName>
    </submittedName>
</protein>
<dbReference type="RefSeq" id="WP_318644067.1">
    <property type="nucleotide sequence ID" value="NZ_CP137892.1"/>
</dbReference>
<gene>
    <name evidence="4" type="ORF">SBP02_19590</name>
</gene>
<sequence>MERQLNKTLFGLLLLSSAVHATNDSHRLAFSKAENVEVFVDHPAGQPWCSEQLQMRFAFAGAASTESVQRLLPKLGSLLQSQCASASSLNWQSLDQNQRLAAQGTSNKATGWMALVNQPAAAVAAAPVAETPAVAAELVAAAAAETAPTQPPAPAETAAAPATAQPPAENVPSAAEAPAGLPANFSIAGWQPAPPSEWLSKVKGLKTIKDQNGCNLRTIVSDDLGAQGLSVVSQGLGCDSQGLLSGKGKAALTRSDGAVLKNIDGYFLQGLPLGNIAVDLPIVGIDEGQNLLLLLGSDPAQRIHFLARAGFDSYNARWGMTDQIIALTDNADLFRNADSIRTTVMAQVPAMERQLPQESSLRFIAVRNIAALSGYERDNWLYEVQVRKPWRSKNWDFNPSNANNHLFDFERKQAQIAQREAEQREREERYKLEQEARKAQSDLQQYETLKQQQRDPQQVLASLISDVKPGGSYRALVRGESRDIRQIVHVDGSDGDSWRLDYPYDARLSSADDVSDGWYLITGKVSLDPQRRDEQDLPLTLIDAKTLQPCQDDGCLDLTDPLTLTRQRLNQPDWTPQAAQALLQRAWPDRYPQAQE</sequence>
<feature type="region of interest" description="Disordered" evidence="2">
    <location>
        <begin position="146"/>
        <end position="177"/>
    </location>
</feature>
<organism evidence="4 5">
    <name type="scientific">Pseudomonas benzenivorans</name>
    <dbReference type="NCBI Taxonomy" id="556533"/>
    <lineage>
        <taxon>Bacteria</taxon>
        <taxon>Pseudomonadati</taxon>
        <taxon>Pseudomonadota</taxon>
        <taxon>Gammaproteobacteria</taxon>
        <taxon>Pseudomonadales</taxon>
        <taxon>Pseudomonadaceae</taxon>
        <taxon>Pseudomonas</taxon>
    </lineage>
</organism>
<keyword evidence="5" id="KW-1185">Reference proteome</keyword>
<evidence type="ECO:0000313" key="4">
    <source>
        <dbReference type="EMBL" id="WPC04930.1"/>
    </source>
</evidence>
<accession>A0ABZ0PVJ6</accession>
<evidence type="ECO:0000256" key="2">
    <source>
        <dbReference type="SAM" id="MobiDB-lite"/>
    </source>
</evidence>
<keyword evidence="1" id="KW-0175">Coiled coil</keyword>
<feature type="compositionally biased region" description="Low complexity" evidence="2">
    <location>
        <begin position="155"/>
        <end position="170"/>
    </location>
</feature>
<keyword evidence="3" id="KW-0732">Signal</keyword>
<evidence type="ECO:0000313" key="5">
    <source>
        <dbReference type="Proteomes" id="UP001305928"/>
    </source>
</evidence>
<proteinExistence type="predicted"/>
<dbReference type="Proteomes" id="UP001305928">
    <property type="component" value="Chromosome"/>
</dbReference>
<feature type="coiled-coil region" evidence="1">
    <location>
        <begin position="407"/>
        <end position="452"/>
    </location>
</feature>
<feature type="chain" id="PRO_5046095257" evidence="3">
    <location>
        <begin position="22"/>
        <end position="596"/>
    </location>
</feature>
<evidence type="ECO:0000256" key="1">
    <source>
        <dbReference type="SAM" id="Coils"/>
    </source>
</evidence>
<name>A0ABZ0PVJ6_9PSED</name>
<reference evidence="4 5" key="1">
    <citation type="submission" date="2023-11" db="EMBL/GenBank/DDBJ databases">
        <title>Complete genome of Pseudomonas benzenivorans BA3361.</title>
        <authorList>
            <person name="Shin S.Y."/>
            <person name="Song J."/>
            <person name="Kang H."/>
        </authorList>
    </citation>
    <scope>NUCLEOTIDE SEQUENCE [LARGE SCALE GENOMIC DNA]</scope>
    <source>
        <strain evidence="4 5">HNIBRBA3361</strain>
    </source>
</reference>
<feature type="signal peptide" evidence="3">
    <location>
        <begin position="1"/>
        <end position="21"/>
    </location>
</feature>
<evidence type="ECO:0000256" key="3">
    <source>
        <dbReference type="SAM" id="SignalP"/>
    </source>
</evidence>
<dbReference type="EMBL" id="CP137892">
    <property type="protein sequence ID" value="WPC04930.1"/>
    <property type="molecule type" value="Genomic_DNA"/>
</dbReference>